<protein>
    <submittedName>
        <fullName evidence="3">Palladin</fullName>
    </submittedName>
</protein>
<evidence type="ECO:0000313" key="4">
    <source>
        <dbReference type="Proteomes" id="UP000031443"/>
    </source>
</evidence>
<dbReference type="SUPFAM" id="SSF48726">
    <property type="entry name" value="Immunoglobulin"/>
    <property type="match status" value="2"/>
</dbReference>
<dbReference type="SMART" id="SM00409">
    <property type="entry name" value="IG"/>
    <property type="match status" value="1"/>
</dbReference>
<proteinExistence type="predicted"/>
<dbReference type="PANTHER" id="PTHR47633">
    <property type="entry name" value="IMMUNOGLOBULIN"/>
    <property type="match status" value="1"/>
</dbReference>
<dbReference type="GO" id="GO:0004672">
    <property type="term" value="F:protein kinase activity"/>
    <property type="evidence" value="ECO:0007669"/>
    <property type="project" value="TreeGrafter"/>
</dbReference>
<sequence length="337" mass="36121">QNSPDIQIHCESGGLHSLIIAEAFEDDTGRYTCLASNSVGSDSTSAEVFIEGVSSTDSESESLVFKSKSGAMPQVQKKTTSVSLTIGSSTPKAGVTTAVIQPISVPIQQVQSPTSYLYRLDGSKPIYSTPIFTKELQNSTASEGQVVVLECRVRGAPPLYVKWFRQGVEIQDSPDFRILQKKEICTLVIAETFAEDAGTFTCTATNEYGSVTSSAQLTVCSANSESSSHELSTRESNSDDFQHFPPPPPVLEISSLELPPKKHTESQQVNNTEYRPNIAAVQLQLNSAEKKTNGIHPSHEANGVINSKASSDKSAPAPAVLLSPTKEPPPVLAKPKL</sequence>
<gene>
    <name evidence="3" type="ORF">UY3_13947</name>
</gene>
<feature type="domain" description="Ig-like" evidence="2">
    <location>
        <begin position="130"/>
        <end position="218"/>
    </location>
</feature>
<dbReference type="InterPro" id="IPR013098">
    <property type="entry name" value="Ig_I-set"/>
</dbReference>
<feature type="region of interest" description="Disordered" evidence="1">
    <location>
        <begin position="289"/>
        <end position="337"/>
    </location>
</feature>
<dbReference type="PROSITE" id="PS50835">
    <property type="entry name" value="IG_LIKE"/>
    <property type="match status" value="1"/>
</dbReference>
<dbReference type="EMBL" id="KB559790">
    <property type="protein sequence ID" value="EMP28918.1"/>
    <property type="molecule type" value="Genomic_DNA"/>
</dbReference>
<dbReference type="InterPro" id="IPR003599">
    <property type="entry name" value="Ig_sub"/>
</dbReference>
<dbReference type="Pfam" id="PF07679">
    <property type="entry name" value="I-set"/>
    <property type="match status" value="2"/>
</dbReference>
<feature type="compositionally biased region" description="Basic and acidic residues" evidence="1">
    <location>
        <begin position="228"/>
        <end position="242"/>
    </location>
</feature>
<feature type="non-terminal residue" evidence="3">
    <location>
        <position position="1"/>
    </location>
</feature>
<dbReference type="PANTHER" id="PTHR47633:SF10">
    <property type="entry name" value="PALLADIN, CYTOSKELETAL ASSOCIATED PROTEIN"/>
    <property type="match status" value="1"/>
</dbReference>
<dbReference type="Proteomes" id="UP000031443">
    <property type="component" value="Unassembled WGS sequence"/>
</dbReference>
<reference evidence="4" key="1">
    <citation type="journal article" date="2013" name="Nat. Genet.">
        <title>The draft genomes of soft-shell turtle and green sea turtle yield insights into the development and evolution of the turtle-specific body plan.</title>
        <authorList>
            <person name="Wang Z."/>
            <person name="Pascual-Anaya J."/>
            <person name="Zadissa A."/>
            <person name="Li W."/>
            <person name="Niimura Y."/>
            <person name="Huang Z."/>
            <person name="Li C."/>
            <person name="White S."/>
            <person name="Xiong Z."/>
            <person name="Fang D."/>
            <person name="Wang B."/>
            <person name="Ming Y."/>
            <person name="Chen Y."/>
            <person name="Zheng Y."/>
            <person name="Kuraku S."/>
            <person name="Pignatelli M."/>
            <person name="Herrero J."/>
            <person name="Beal K."/>
            <person name="Nozawa M."/>
            <person name="Li Q."/>
            <person name="Wang J."/>
            <person name="Zhang H."/>
            <person name="Yu L."/>
            <person name="Shigenobu S."/>
            <person name="Wang J."/>
            <person name="Liu J."/>
            <person name="Flicek P."/>
            <person name="Searle S."/>
            <person name="Wang J."/>
            <person name="Kuratani S."/>
            <person name="Yin Y."/>
            <person name="Aken B."/>
            <person name="Zhang G."/>
            <person name="Irie N."/>
        </authorList>
    </citation>
    <scope>NUCLEOTIDE SEQUENCE [LARGE SCALE GENOMIC DNA]</scope>
</reference>
<keyword evidence="4" id="KW-1185">Reference proteome</keyword>
<dbReference type="InterPro" id="IPR036179">
    <property type="entry name" value="Ig-like_dom_sf"/>
</dbReference>
<dbReference type="InterPro" id="IPR013783">
    <property type="entry name" value="Ig-like_fold"/>
</dbReference>
<dbReference type="InterPro" id="IPR007110">
    <property type="entry name" value="Ig-like_dom"/>
</dbReference>
<evidence type="ECO:0000256" key="1">
    <source>
        <dbReference type="SAM" id="MobiDB-lite"/>
    </source>
</evidence>
<feature type="region of interest" description="Disordered" evidence="1">
    <location>
        <begin position="228"/>
        <end position="269"/>
    </location>
</feature>
<evidence type="ECO:0000259" key="2">
    <source>
        <dbReference type="PROSITE" id="PS50835"/>
    </source>
</evidence>
<dbReference type="SMART" id="SM00408">
    <property type="entry name" value="IGc2"/>
    <property type="match status" value="1"/>
</dbReference>
<dbReference type="AlphaFoldDB" id="M7B9S7"/>
<feature type="compositionally biased region" description="Low complexity" evidence="1">
    <location>
        <begin position="307"/>
        <end position="319"/>
    </location>
</feature>
<feature type="compositionally biased region" description="Pro residues" evidence="1">
    <location>
        <begin position="326"/>
        <end position="337"/>
    </location>
</feature>
<dbReference type="FunFam" id="2.60.40.10:FF:000256">
    <property type="entry name" value="myopalladin isoform X1"/>
    <property type="match status" value="1"/>
</dbReference>
<organism evidence="3 4">
    <name type="scientific">Chelonia mydas</name>
    <name type="common">Green sea-turtle</name>
    <name type="synonym">Chelonia agassizi</name>
    <dbReference type="NCBI Taxonomy" id="8469"/>
    <lineage>
        <taxon>Eukaryota</taxon>
        <taxon>Metazoa</taxon>
        <taxon>Chordata</taxon>
        <taxon>Craniata</taxon>
        <taxon>Vertebrata</taxon>
        <taxon>Euteleostomi</taxon>
        <taxon>Archelosauria</taxon>
        <taxon>Testudinata</taxon>
        <taxon>Testudines</taxon>
        <taxon>Cryptodira</taxon>
        <taxon>Durocryptodira</taxon>
        <taxon>Americhelydia</taxon>
        <taxon>Chelonioidea</taxon>
        <taxon>Cheloniidae</taxon>
        <taxon>Chelonia</taxon>
    </lineage>
</organism>
<dbReference type="InterPro" id="IPR003598">
    <property type="entry name" value="Ig_sub2"/>
</dbReference>
<name>M7B9S7_CHEMY</name>
<evidence type="ECO:0000313" key="3">
    <source>
        <dbReference type="EMBL" id="EMP28918.1"/>
    </source>
</evidence>
<accession>M7B9S7</accession>
<dbReference type="Gene3D" id="2.60.40.10">
    <property type="entry name" value="Immunoglobulins"/>
    <property type="match status" value="2"/>
</dbReference>
<dbReference type="STRING" id="8469.M7B9S7"/>